<protein>
    <submittedName>
        <fullName evidence="1">Cellulose synthase operon protein YhjQ</fullName>
    </submittedName>
</protein>
<dbReference type="EMBL" id="LT629780">
    <property type="protein sequence ID" value="SDT93953.1"/>
    <property type="molecule type" value="Genomic_DNA"/>
</dbReference>
<proteinExistence type="predicted"/>
<organism evidence="1 2">
    <name type="scientific">Geopseudomonas guangdongensis</name>
    <dbReference type="NCBI Taxonomy" id="1245526"/>
    <lineage>
        <taxon>Bacteria</taxon>
        <taxon>Pseudomonadati</taxon>
        <taxon>Pseudomonadota</taxon>
        <taxon>Gammaproteobacteria</taxon>
        <taxon>Pseudomonadales</taxon>
        <taxon>Pseudomonadaceae</taxon>
        <taxon>Geopseudomonas</taxon>
    </lineage>
</organism>
<dbReference type="InterPro" id="IPR027417">
    <property type="entry name" value="P-loop_NTPase"/>
</dbReference>
<accession>A0A1H2EG45</accession>
<dbReference type="InterPro" id="IPR050678">
    <property type="entry name" value="DNA_Partitioning_ATPase"/>
</dbReference>
<keyword evidence="2" id="KW-1185">Reference proteome</keyword>
<dbReference type="SUPFAM" id="SSF52540">
    <property type="entry name" value="P-loop containing nucleoside triphosphate hydrolases"/>
    <property type="match status" value="1"/>
</dbReference>
<name>A0A1H2EG45_9GAMM</name>
<dbReference type="PANTHER" id="PTHR13696:SF99">
    <property type="entry name" value="COBYRINIC ACID AC-DIAMIDE SYNTHASE"/>
    <property type="match status" value="1"/>
</dbReference>
<dbReference type="PANTHER" id="PTHR13696">
    <property type="entry name" value="P-LOOP CONTAINING NUCLEOSIDE TRIPHOSPHATE HYDROLASE"/>
    <property type="match status" value="1"/>
</dbReference>
<dbReference type="Pfam" id="PF06564">
    <property type="entry name" value="CBP_BcsQ"/>
    <property type="match status" value="1"/>
</dbReference>
<sequence length="257" mass="28234">MISIAIQGLRGGVGVSSVVAALGHALQSQGERVLLVDMCPENLLRLHCNQPVADGSGWARATLDGEGWKAWGWSVLPNLHVLPYGRLSEAEQGRLELHLRRTPQLWRSLQASLARSFDWVLFDLPQRLVGHAQIGACDLSIRLLEADPACHALLRQTPLRPQEWLLVNRYDPGCQLQRDLLLVWQQLLGQRLLVQSVHRDTAMREALANKHPVGAHAPGSLAAQDALGLARWCLERRQLPAVVGALLDAESGEGGRS</sequence>
<evidence type="ECO:0000313" key="2">
    <source>
        <dbReference type="Proteomes" id="UP000243063"/>
    </source>
</evidence>
<dbReference type="NCBIfam" id="TIGR03371">
    <property type="entry name" value="cellulose_yhjQ"/>
    <property type="match status" value="1"/>
</dbReference>
<evidence type="ECO:0000313" key="1">
    <source>
        <dbReference type="EMBL" id="SDT93953.1"/>
    </source>
</evidence>
<dbReference type="InterPro" id="IPR017746">
    <property type="entry name" value="Cellulose_synthase_operon_BcsQ"/>
</dbReference>
<reference evidence="2" key="1">
    <citation type="submission" date="2016-10" db="EMBL/GenBank/DDBJ databases">
        <authorList>
            <person name="Varghese N."/>
            <person name="Submissions S."/>
        </authorList>
    </citation>
    <scope>NUCLEOTIDE SEQUENCE [LARGE SCALE GENOMIC DNA]</scope>
    <source>
        <strain evidence="2">CCTCC 2012022</strain>
    </source>
</reference>
<dbReference type="STRING" id="1245526.SAMN05216580_0570"/>
<dbReference type="Proteomes" id="UP000243063">
    <property type="component" value="Chromosome I"/>
</dbReference>
<gene>
    <name evidence="1" type="ORF">SAMN05216580_0570</name>
</gene>
<dbReference type="RefSeq" id="WP_090211966.1">
    <property type="nucleotide sequence ID" value="NZ_LT629780.1"/>
</dbReference>
<dbReference type="OrthoDB" id="5288747at2"/>
<dbReference type="Gene3D" id="3.40.50.300">
    <property type="entry name" value="P-loop containing nucleotide triphosphate hydrolases"/>
    <property type="match status" value="1"/>
</dbReference>
<dbReference type="AlphaFoldDB" id="A0A1H2EG45"/>